<dbReference type="STRING" id="1165861.A0A0L0VLY3"/>
<comment type="catalytic activity">
    <reaction evidence="4">
        <text>ATP + H2O = ADP + phosphate + H(+)</text>
        <dbReference type="Rhea" id="RHEA:13065"/>
        <dbReference type="ChEBI" id="CHEBI:15377"/>
        <dbReference type="ChEBI" id="CHEBI:15378"/>
        <dbReference type="ChEBI" id="CHEBI:30616"/>
        <dbReference type="ChEBI" id="CHEBI:43474"/>
        <dbReference type="ChEBI" id="CHEBI:456216"/>
        <dbReference type="EC" id="3.6.4.13"/>
    </reaction>
</comment>
<dbReference type="EMBL" id="AJIL01000038">
    <property type="protein sequence ID" value="KNF00232.1"/>
    <property type="molecule type" value="Genomic_DNA"/>
</dbReference>
<evidence type="ECO:0000259" key="6">
    <source>
        <dbReference type="PROSITE" id="PS51192"/>
    </source>
</evidence>
<keyword evidence="1 4" id="KW-0547">Nucleotide-binding</keyword>
<evidence type="ECO:0000256" key="1">
    <source>
        <dbReference type="ARBA" id="ARBA00022741"/>
    </source>
</evidence>
<accession>A0A0L0VLY3</accession>
<gene>
    <name evidence="7" type="ORF">PSTG_06407</name>
</gene>
<protein>
    <recommendedName>
        <fullName evidence="4">ATP-dependent RNA helicase</fullName>
        <ecNumber evidence="4">3.6.4.13</ecNumber>
    </recommendedName>
</protein>
<evidence type="ECO:0000313" key="8">
    <source>
        <dbReference type="Proteomes" id="UP000054564"/>
    </source>
</evidence>
<dbReference type="SUPFAM" id="SSF52540">
    <property type="entry name" value="P-loop containing nucleoside triphosphate hydrolases"/>
    <property type="match status" value="1"/>
</dbReference>
<dbReference type="Proteomes" id="UP000054564">
    <property type="component" value="Unassembled WGS sequence"/>
</dbReference>
<comment type="similarity">
    <text evidence="4">Belongs to the DEAD box helicase family.</text>
</comment>
<name>A0A0L0VLY3_9BASI</name>
<keyword evidence="3 4" id="KW-0067">ATP-binding</keyword>
<evidence type="ECO:0000256" key="3">
    <source>
        <dbReference type="ARBA" id="ARBA00022840"/>
    </source>
</evidence>
<keyword evidence="8" id="KW-1185">Reference proteome</keyword>
<dbReference type="InterPro" id="IPR014001">
    <property type="entry name" value="Helicase_ATP-bd"/>
</dbReference>
<dbReference type="GO" id="GO:0003724">
    <property type="term" value="F:RNA helicase activity"/>
    <property type="evidence" value="ECO:0007669"/>
    <property type="project" value="UniProtKB-EC"/>
</dbReference>
<dbReference type="InterPro" id="IPR011545">
    <property type="entry name" value="DEAD/DEAH_box_helicase_dom"/>
</dbReference>
<dbReference type="GO" id="GO:0003723">
    <property type="term" value="F:RNA binding"/>
    <property type="evidence" value="ECO:0007669"/>
    <property type="project" value="UniProtKB-UniRule"/>
</dbReference>
<proteinExistence type="inferred from homology"/>
<dbReference type="GO" id="GO:0005524">
    <property type="term" value="F:ATP binding"/>
    <property type="evidence" value="ECO:0007669"/>
    <property type="project" value="UniProtKB-UniRule"/>
</dbReference>
<reference evidence="8" key="1">
    <citation type="submission" date="2014-03" db="EMBL/GenBank/DDBJ databases">
        <title>The Genome Sequence of Puccinia striiformis f. sp. tritici PST-78.</title>
        <authorList>
            <consortium name="The Broad Institute Genome Sequencing Platform"/>
            <person name="Cuomo C."/>
            <person name="Hulbert S."/>
            <person name="Chen X."/>
            <person name="Walker B."/>
            <person name="Young S.K."/>
            <person name="Zeng Q."/>
            <person name="Gargeya S."/>
            <person name="Fitzgerald M."/>
            <person name="Haas B."/>
            <person name="Abouelleil A."/>
            <person name="Alvarado L."/>
            <person name="Arachchi H.M."/>
            <person name="Berlin A.M."/>
            <person name="Chapman S.B."/>
            <person name="Goldberg J."/>
            <person name="Griggs A."/>
            <person name="Gujja S."/>
            <person name="Hansen M."/>
            <person name="Howarth C."/>
            <person name="Imamovic A."/>
            <person name="Larimer J."/>
            <person name="McCowan C."/>
            <person name="Montmayeur A."/>
            <person name="Murphy C."/>
            <person name="Neiman D."/>
            <person name="Pearson M."/>
            <person name="Priest M."/>
            <person name="Roberts A."/>
            <person name="Saif S."/>
            <person name="Shea T."/>
            <person name="Sisk P."/>
            <person name="Sykes S."/>
            <person name="Wortman J."/>
            <person name="Nusbaum C."/>
            <person name="Birren B."/>
        </authorList>
    </citation>
    <scope>NUCLEOTIDE SEQUENCE [LARGE SCALE GENOMIC DNA]</scope>
    <source>
        <strain evidence="8">race PST-78</strain>
    </source>
</reference>
<keyword evidence="4" id="KW-0347">Helicase</keyword>
<keyword evidence="4" id="KW-0694">RNA-binding</keyword>
<evidence type="ECO:0000256" key="2">
    <source>
        <dbReference type="ARBA" id="ARBA00022801"/>
    </source>
</evidence>
<dbReference type="PANTHER" id="PTHR24031">
    <property type="entry name" value="RNA HELICASE"/>
    <property type="match status" value="1"/>
</dbReference>
<dbReference type="PROSITE" id="PS51192">
    <property type="entry name" value="HELICASE_ATP_BIND_1"/>
    <property type="match status" value="1"/>
</dbReference>
<dbReference type="EC" id="3.6.4.13" evidence="4"/>
<dbReference type="InterPro" id="IPR027417">
    <property type="entry name" value="P-loop_NTPase"/>
</dbReference>
<comment type="function">
    <text evidence="4">RNA helicase.</text>
</comment>
<sequence>MAIVLSQAKSFNDLNPRLASWVSDTIKLLGSHQMTPVQDHTIPLFLENKDVVDKGVTGSGKTLSFIIPIIERLIQLEPGPHSHVAAIIISPTRELATQTFQVVNQFLDNRPSTSDQENPSSSSVTPFLKAMLLIGGTGGRSIKQDVSEFQENGANILVAIPGRLEEFLFGYSSLTKRKTNDFCESKLRTPFKTLVNLKNLEVLVLDKADWSVELSLSPNKNNRSFQYPLRKHDNSGCKWVGSTQDPLGWGSGSGSLRPQKTQANPTSNRVRVWAACFVIGSTRGPDCDPVMGTCTAPKGCGNSKFGAVWPQPNLAPRPWGPSTQMRRIPSRAGSTQTQPKPEPLVTGFGFGQPFLISDPTQPNLACTSGRVRARFSDPNLKELQPLMTVKKSGKV</sequence>
<keyword evidence="2 4" id="KW-0378">Hydrolase</keyword>
<dbReference type="Pfam" id="PF00270">
    <property type="entry name" value="DEAD"/>
    <property type="match status" value="1"/>
</dbReference>
<comment type="caution">
    <text evidence="7">The sequence shown here is derived from an EMBL/GenBank/DDBJ whole genome shotgun (WGS) entry which is preliminary data.</text>
</comment>
<dbReference type="Gene3D" id="3.40.50.300">
    <property type="entry name" value="P-loop containing nucleotide triphosphate hydrolases"/>
    <property type="match status" value="1"/>
</dbReference>
<feature type="domain" description="Helicase ATP-binding" evidence="6">
    <location>
        <begin position="42"/>
        <end position="236"/>
    </location>
</feature>
<comment type="domain">
    <text evidence="4">The Q motif is unique to and characteristic of the DEAD box family of RNA helicases and controls ATP binding and hydrolysis.</text>
</comment>
<dbReference type="GO" id="GO:0016787">
    <property type="term" value="F:hydrolase activity"/>
    <property type="evidence" value="ECO:0007669"/>
    <property type="project" value="UniProtKB-KW"/>
</dbReference>
<organism evidence="7 8">
    <name type="scientific">Puccinia striiformis f. sp. tritici PST-78</name>
    <dbReference type="NCBI Taxonomy" id="1165861"/>
    <lineage>
        <taxon>Eukaryota</taxon>
        <taxon>Fungi</taxon>
        <taxon>Dikarya</taxon>
        <taxon>Basidiomycota</taxon>
        <taxon>Pucciniomycotina</taxon>
        <taxon>Pucciniomycetes</taxon>
        <taxon>Pucciniales</taxon>
        <taxon>Pucciniaceae</taxon>
        <taxon>Puccinia</taxon>
    </lineage>
</organism>
<dbReference type="SMART" id="SM00487">
    <property type="entry name" value="DEXDc"/>
    <property type="match status" value="1"/>
</dbReference>
<evidence type="ECO:0000256" key="5">
    <source>
        <dbReference type="SAM" id="MobiDB-lite"/>
    </source>
</evidence>
<evidence type="ECO:0000256" key="4">
    <source>
        <dbReference type="RuleBase" id="RU365068"/>
    </source>
</evidence>
<feature type="region of interest" description="Disordered" evidence="5">
    <location>
        <begin position="311"/>
        <end position="342"/>
    </location>
</feature>
<dbReference type="AlphaFoldDB" id="A0A0L0VLY3"/>
<evidence type="ECO:0000313" key="7">
    <source>
        <dbReference type="EMBL" id="KNF00232.1"/>
    </source>
</evidence>